<feature type="region of interest" description="Disordered" evidence="3">
    <location>
        <begin position="87"/>
        <end position="114"/>
    </location>
</feature>
<keyword evidence="2" id="KW-0449">Lipoprotein</keyword>
<dbReference type="InterPro" id="IPR032635">
    <property type="entry name" value="Anti_2"/>
</dbReference>
<reference evidence="6 7" key="1">
    <citation type="submission" date="2007-01" db="EMBL/GenBank/DDBJ databases">
        <title>Complete sequence of Psychromonas ingrahamii 37.</title>
        <authorList>
            <consortium name="US DOE Joint Genome Institute"/>
            <person name="Copeland A."/>
            <person name="Lucas S."/>
            <person name="Lapidus A."/>
            <person name="Barry K."/>
            <person name="Detter J.C."/>
            <person name="Glavina del Rio T."/>
            <person name="Hammon N."/>
            <person name="Israni S."/>
            <person name="Dalin E."/>
            <person name="Tice H."/>
            <person name="Pitluck S."/>
            <person name="Thompson L.S."/>
            <person name="Brettin T."/>
            <person name="Bruce D."/>
            <person name="Han C."/>
            <person name="Tapia R."/>
            <person name="Schmutz J."/>
            <person name="Larimer F."/>
            <person name="Land M."/>
            <person name="Hauser L."/>
            <person name="Kyrpides N."/>
            <person name="Ivanova N."/>
            <person name="Staley J."/>
            <person name="Richardson P."/>
        </authorList>
    </citation>
    <scope>NUCLEOTIDE SEQUENCE [LARGE SCALE GENOMIC DNA]</scope>
    <source>
        <strain evidence="6 7">37</strain>
    </source>
</reference>
<dbReference type="eggNOG" id="COG4520">
    <property type="taxonomic scope" value="Bacteria"/>
</dbReference>
<dbReference type="Pfam" id="PF05433">
    <property type="entry name" value="Rick_17kDa_Anti"/>
    <property type="match status" value="1"/>
</dbReference>
<evidence type="ECO:0000313" key="6">
    <source>
        <dbReference type="EMBL" id="ABM02240.1"/>
    </source>
</evidence>
<evidence type="ECO:0000259" key="5">
    <source>
        <dbReference type="Pfam" id="PF16998"/>
    </source>
</evidence>
<feature type="domain" description="Glycine zipper 2TM" evidence="4">
    <location>
        <begin position="28"/>
        <end position="69"/>
    </location>
</feature>
<dbReference type="InterPro" id="IPR016364">
    <property type="entry name" value="Surface_antigen_Rickettsia"/>
</dbReference>
<protein>
    <submittedName>
        <fullName evidence="6">17 kDa surface antigen</fullName>
    </submittedName>
</protein>
<dbReference type="InterPro" id="IPR008816">
    <property type="entry name" value="Gly_zipper_2TM_dom"/>
</dbReference>
<dbReference type="EMBL" id="CP000510">
    <property type="protein sequence ID" value="ABM02240.1"/>
    <property type="molecule type" value="Genomic_DNA"/>
</dbReference>
<keyword evidence="1" id="KW-0732">Signal</keyword>
<dbReference type="PIRSF" id="PIRSF002721">
    <property type="entry name" value="Surface_antigen_Rickettsia"/>
    <property type="match status" value="1"/>
</dbReference>
<organism evidence="6 7">
    <name type="scientific">Psychromonas ingrahamii (strain DSM 17664 / CCUG 51855 / 37)</name>
    <dbReference type="NCBI Taxonomy" id="357804"/>
    <lineage>
        <taxon>Bacteria</taxon>
        <taxon>Pseudomonadati</taxon>
        <taxon>Pseudomonadota</taxon>
        <taxon>Gammaproteobacteria</taxon>
        <taxon>Alteromonadales</taxon>
        <taxon>Psychromonadaceae</taxon>
        <taxon>Psychromonas</taxon>
    </lineage>
</organism>
<feature type="compositionally biased region" description="Polar residues" evidence="3">
    <location>
        <begin position="96"/>
        <end position="114"/>
    </location>
</feature>
<evidence type="ECO:0000256" key="1">
    <source>
        <dbReference type="ARBA" id="ARBA00022729"/>
    </source>
</evidence>
<evidence type="ECO:0000256" key="3">
    <source>
        <dbReference type="SAM" id="MobiDB-lite"/>
    </source>
</evidence>
<evidence type="ECO:0000256" key="2">
    <source>
        <dbReference type="ARBA" id="ARBA00023139"/>
    </source>
</evidence>
<evidence type="ECO:0000259" key="4">
    <source>
        <dbReference type="Pfam" id="PF05433"/>
    </source>
</evidence>
<dbReference type="Pfam" id="PF16998">
    <property type="entry name" value="17kDa_Anti_2"/>
    <property type="match status" value="1"/>
</dbReference>
<dbReference type="OrthoDB" id="6170015at2"/>
<dbReference type="HOGENOM" id="CLU_118535_0_0_6"/>
<feature type="domain" description="Surface antigen" evidence="5">
    <location>
        <begin position="71"/>
        <end position="155"/>
    </location>
</feature>
<dbReference type="RefSeq" id="WP_011768799.1">
    <property type="nucleotide sequence ID" value="NC_008709.1"/>
</dbReference>
<keyword evidence="7" id="KW-1185">Reference proteome</keyword>
<accession>A1SRX5</accession>
<dbReference type="AlphaFoldDB" id="A1SRX5"/>
<name>A1SRX5_PSYIN</name>
<proteinExistence type="predicted"/>
<dbReference type="PROSITE" id="PS51257">
    <property type="entry name" value="PROKAR_LIPOPROTEIN"/>
    <property type="match status" value="1"/>
</dbReference>
<evidence type="ECO:0000313" key="7">
    <source>
        <dbReference type="Proteomes" id="UP000000639"/>
    </source>
</evidence>
<dbReference type="GO" id="GO:0019867">
    <property type="term" value="C:outer membrane"/>
    <property type="evidence" value="ECO:0007669"/>
    <property type="project" value="InterPro"/>
</dbReference>
<dbReference type="Proteomes" id="UP000000639">
    <property type="component" value="Chromosome"/>
</dbReference>
<dbReference type="KEGG" id="pin:Ping_0379"/>
<sequence>MKQVTVLLIIIAFLLVGCTQPIGSKEGAGTLLGATTGAILGSNVGKGKGNVVAIAIGTLAGALFGQEIGRSLDRADRIAMGQNAQYSLEHTRSNETTRWNNPDSGNSGSIMPTRTYQQTTGQYCREYRQTVVVGGKKQDAYGTACRQPDGSWIINN</sequence>
<gene>
    <name evidence="6" type="ordered locus">Ping_0379</name>
</gene>
<keyword evidence="2" id="KW-0564">Palmitate</keyword>